<dbReference type="EMBL" id="RQFT01000012">
    <property type="protein sequence ID" value="TGL03539.1"/>
    <property type="molecule type" value="Genomic_DNA"/>
</dbReference>
<evidence type="ECO:0000313" key="2">
    <source>
        <dbReference type="Proteomes" id="UP000297641"/>
    </source>
</evidence>
<evidence type="ECO:0000313" key="1">
    <source>
        <dbReference type="EMBL" id="TGL03539.1"/>
    </source>
</evidence>
<proteinExistence type="predicted"/>
<comment type="caution">
    <text evidence="1">The sequence shown here is derived from an EMBL/GenBank/DDBJ whole genome shotgun (WGS) entry which is preliminary data.</text>
</comment>
<sequence length="80" mass="9135">MKFSIGNRNFEIEEFFEGLDYIIVAKENGIEIQRGSVEWTALESANSKHVISSFSSDELKEIMRKRLQELIAEKISLGAL</sequence>
<dbReference type="Proteomes" id="UP000297641">
    <property type="component" value="Unassembled WGS sequence"/>
</dbReference>
<dbReference type="RefSeq" id="WP_135771844.1">
    <property type="nucleotide sequence ID" value="NZ_RQFT01000012.1"/>
</dbReference>
<reference evidence="1 2" key="1">
    <citation type="journal article" date="2019" name="PLoS Negl. Trop. Dis.">
        <title>Revisiting the worldwide diversity of Leptospira species in the environment.</title>
        <authorList>
            <person name="Vincent A.T."/>
            <person name="Schiettekatte O."/>
            <person name="Bourhy P."/>
            <person name="Veyrier F.J."/>
            <person name="Picardeau M."/>
        </authorList>
    </citation>
    <scope>NUCLEOTIDE SEQUENCE [LARGE SCALE GENOMIC DNA]</scope>
    <source>
        <strain evidence="1 2">201800273</strain>
    </source>
</reference>
<gene>
    <name evidence="1" type="ORF">EHQ43_17435</name>
</gene>
<organism evidence="1 2">
    <name type="scientific">Leptospira bouyouniensis</name>
    <dbReference type="NCBI Taxonomy" id="2484911"/>
    <lineage>
        <taxon>Bacteria</taxon>
        <taxon>Pseudomonadati</taxon>
        <taxon>Spirochaetota</taxon>
        <taxon>Spirochaetia</taxon>
        <taxon>Leptospirales</taxon>
        <taxon>Leptospiraceae</taxon>
        <taxon>Leptospira</taxon>
    </lineage>
</organism>
<name>A0A7I0HP68_9LEPT</name>
<dbReference type="AlphaFoldDB" id="A0A7I0HP68"/>
<accession>A0A7I0HP68</accession>
<protein>
    <submittedName>
        <fullName evidence="1">Uncharacterized protein</fullName>
    </submittedName>
</protein>